<evidence type="ECO:0000313" key="1">
    <source>
        <dbReference type="EMBL" id="UVI32331.1"/>
    </source>
</evidence>
<dbReference type="Proteomes" id="UP001057877">
    <property type="component" value="Chromosome"/>
</dbReference>
<dbReference type="Gene3D" id="4.10.280.10">
    <property type="entry name" value="Helix-loop-helix DNA-binding domain"/>
    <property type="match status" value="1"/>
</dbReference>
<dbReference type="InterPro" id="IPR036638">
    <property type="entry name" value="HLH_DNA-bd_sf"/>
</dbReference>
<dbReference type="InterPro" id="IPR018540">
    <property type="entry name" value="Spo0E-like"/>
</dbReference>
<reference evidence="1" key="1">
    <citation type="submission" date="2022-01" db="EMBL/GenBank/DDBJ databases">
        <title>Paenibacillus spongiae sp. nov., isolated from marine sponge.</title>
        <authorList>
            <person name="Li Z."/>
            <person name="Zhang M."/>
        </authorList>
    </citation>
    <scope>NUCLEOTIDE SEQUENCE</scope>
    <source>
        <strain evidence="1">PHS-Z3</strain>
    </source>
</reference>
<name>A0ABY5SED6_9BACL</name>
<protein>
    <submittedName>
        <fullName evidence="1">Aspartyl-phosphate phosphatase Spo0E family protein</fullName>
    </submittedName>
</protein>
<gene>
    <name evidence="1" type="ORF">L1F29_11140</name>
</gene>
<sequence length="57" mass="6865">MDNQTNRRLEWLRGELVNEAIRKDDLLHHDVLVLSQSLDRLIVEVQTEKRRSLERVK</sequence>
<dbReference type="InterPro" id="IPR037208">
    <property type="entry name" value="Spo0E-like_sf"/>
</dbReference>
<proteinExistence type="predicted"/>
<keyword evidence="2" id="KW-1185">Reference proteome</keyword>
<dbReference type="RefSeq" id="WP_258388387.1">
    <property type="nucleotide sequence ID" value="NZ_CP091430.1"/>
</dbReference>
<dbReference type="EMBL" id="CP091430">
    <property type="protein sequence ID" value="UVI32331.1"/>
    <property type="molecule type" value="Genomic_DNA"/>
</dbReference>
<organism evidence="1 2">
    <name type="scientific">Paenibacillus spongiae</name>
    <dbReference type="NCBI Taxonomy" id="2909671"/>
    <lineage>
        <taxon>Bacteria</taxon>
        <taxon>Bacillati</taxon>
        <taxon>Bacillota</taxon>
        <taxon>Bacilli</taxon>
        <taxon>Bacillales</taxon>
        <taxon>Paenibacillaceae</taxon>
        <taxon>Paenibacillus</taxon>
    </lineage>
</organism>
<evidence type="ECO:0000313" key="2">
    <source>
        <dbReference type="Proteomes" id="UP001057877"/>
    </source>
</evidence>
<dbReference type="Pfam" id="PF09388">
    <property type="entry name" value="SpoOE-like"/>
    <property type="match status" value="1"/>
</dbReference>
<dbReference type="SUPFAM" id="SSF140500">
    <property type="entry name" value="BAS1536-like"/>
    <property type="match status" value="1"/>
</dbReference>
<accession>A0ABY5SED6</accession>